<dbReference type="PRINTS" id="PR00344">
    <property type="entry name" value="BCTRLSENSOR"/>
</dbReference>
<dbReference type="EC" id="2.7.13.3" evidence="2"/>
<evidence type="ECO:0000256" key="2">
    <source>
        <dbReference type="ARBA" id="ARBA00012438"/>
    </source>
</evidence>
<dbReference type="PROSITE" id="PS50109">
    <property type="entry name" value="HIS_KIN"/>
    <property type="match status" value="1"/>
</dbReference>
<feature type="domain" description="PAS" evidence="10">
    <location>
        <begin position="43"/>
        <end position="84"/>
    </location>
</feature>
<dbReference type="SUPFAM" id="SSF55874">
    <property type="entry name" value="ATPase domain of HSP90 chaperone/DNA topoisomerase II/histidine kinase"/>
    <property type="match status" value="1"/>
</dbReference>
<dbReference type="Pfam" id="PF02518">
    <property type="entry name" value="HATPase_c"/>
    <property type="match status" value="1"/>
</dbReference>
<organism evidence="11 12">
    <name type="scientific">Candidatus Spyradosoma merdigallinarum</name>
    <dbReference type="NCBI Taxonomy" id="2840950"/>
    <lineage>
        <taxon>Bacteria</taxon>
        <taxon>Pseudomonadati</taxon>
        <taxon>Verrucomicrobiota</taxon>
        <taxon>Opitutia</taxon>
        <taxon>Opitutia incertae sedis</taxon>
        <taxon>Candidatus Spyradosoma</taxon>
    </lineage>
</organism>
<dbReference type="CDD" id="cd00075">
    <property type="entry name" value="HATPase"/>
    <property type="match status" value="1"/>
</dbReference>
<dbReference type="AlphaFoldDB" id="A0A9D1T1V0"/>
<dbReference type="InterPro" id="IPR005467">
    <property type="entry name" value="His_kinase_dom"/>
</dbReference>
<proteinExistence type="predicted"/>
<dbReference type="PANTHER" id="PTHR43065:SF10">
    <property type="entry name" value="PEROXIDE STRESS-ACTIVATED HISTIDINE KINASE MAK3"/>
    <property type="match status" value="1"/>
</dbReference>
<dbReference type="Pfam" id="PF00512">
    <property type="entry name" value="HisKA"/>
    <property type="match status" value="1"/>
</dbReference>
<protein>
    <recommendedName>
        <fullName evidence="2">histidine kinase</fullName>
        <ecNumber evidence="2">2.7.13.3</ecNumber>
    </recommendedName>
</protein>
<evidence type="ECO:0000313" key="11">
    <source>
        <dbReference type="EMBL" id="HIV04512.1"/>
    </source>
</evidence>
<dbReference type="InterPro" id="IPR004358">
    <property type="entry name" value="Sig_transdc_His_kin-like_C"/>
</dbReference>
<evidence type="ECO:0000259" key="10">
    <source>
        <dbReference type="PROSITE" id="PS50112"/>
    </source>
</evidence>
<feature type="domain" description="Histidine kinase" evidence="9">
    <location>
        <begin position="180"/>
        <end position="395"/>
    </location>
</feature>
<dbReference type="GO" id="GO:0000155">
    <property type="term" value="F:phosphorelay sensor kinase activity"/>
    <property type="evidence" value="ECO:0007669"/>
    <property type="project" value="InterPro"/>
</dbReference>
<evidence type="ECO:0000256" key="6">
    <source>
        <dbReference type="ARBA" id="ARBA00022777"/>
    </source>
</evidence>
<dbReference type="Proteomes" id="UP000886812">
    <property type="component" value="Unassembled WGS sequence"/>
</dbReference>
<dbReference type="CDD" id="cd00130">
    <property type="entry name" value="PAS"/>
    <property type="match status" value="1"/>
</dbReference>
<evidence type="ECO:0000256" key="5">
    <source>
        <dbReference type="ARBA" id="ARBA00022741"/>
    </source>
</evidence>
<dbReference type="InterPro" id="IPR003594">
    <property type="entry name" value="HATPase_dom"/>
</dbReference>
<dbReference type="SUPFAM" id="SSF47384">
    <property type="entry name" value="Homodimeric domain of signal transducing histidine kinase"/>
    <property type="match status" value="1"/>
</dbReference>
<dbReference type="CDD" id="cd00082">
    <property type="entry name" value="HisKA"/>
    <property type="match status" value="1"/>
</dbReference>
<evidence type="ECO:0000256" key="1">
    <source>
        <dbReference type="ARBA" id="ARBA00000085"/>
    </source>
</evidence>
<dbReference type="GO" id="GO:0005524">
    <property type="term" value="F:ATP binding"/>
    <property type="evidence" value="ECO:0007669"/>
    <property type="project" value="UniProtKB-KW"/>
</dbReference>
<keyword evidence="7" id="KW-0067">ATP-binding</keyword>
<dbReference type="PROSITE" id="PS50112">
    <property type="entry name" value="PAS"/>
    <property type="match status" value="1"/>
</dbReference>
<dbReference type="Gene3D" id="3.30.450.20">
    <property type="entry name" value="PAS domain"/>
    <property type="match status" value="1"/>
</dbReference>
<dbReference type="SMART" id="SM00387">
    <property type="entry name" value="HATPase_c"/>
    <property type="match status" value="1"/>
</dbReference>
<keyword evidence="5" id="KW-0547">Nucleotide-binding</keyword>
<comment type="catalytic activity">
    <reaction evidence="1">
        <text>ATP + protein L-histidine = ADP + protein N-phospho-L-histidine.</text>
        <dbReference type="EC" id="2.7.13.3"/>
    </reaction>
</comment>
<evidence type="ECO:0000256" key="3">
    <source>
        <dbReference type="ARBA" id="ARBA00022553"/>
    </source>
</evidence>
<evidence type="ECO:0000256" key="7">
    <source>
        <dbReference type="ARBA" id="ARBA00022840"/>
    </source>
</evidence>
<evidence type="ECO:0000256" key="4">
    <source>
        <dbReference type="ARBA" id="ARBA00022679"/>
    </source>
</evidence>
<dbReference type="EMBL" id="DVOG01000132">
    <property type="protein sequence ID" value="HIV04512.1"/>
    <property type="molecule type" value="Genomic_DNA"/>
</dbReference>
<dbReference type="SUPFAM" id="SSF55785">
    <property type="entry name" value="PYP-like sensor domain (PAS domain)"/>
    <property type="match status" value="1"/>
</dbReference>
<dbReference type="SMART" id="SM00091">
    <property type="entry name" value="PAS"/>
    <property type="match status" value="1"/>
</dbReference>
<dbReference type="Pfam" id="PF13188">
    <property type="entry name" value="PAS_8"/>
    <property type="match status" value="1"/>
</dbReference>
<dbReference type="Gene3D" id="3.30.565.10">
    <property type="entry name" value="Histidine kinase-like ATPase, C-terminal domain"/>
    <property type="match status" value="1"/>
</dbReference>
<comment type="caution">
    <text evidence="11">The sequence shown here is derived from an EMBL/GenBank/DDBJ whole genome shotgun (WGS) entry which is preliminary data.</text>
</comment>
<evidence type="ECO:0000256" key="8">
    <source>
        <dbReference type="ARBA" id="ARBA00023012"/>
    </source>
</evidence>
<dbReference type="InterPro" id="IPR035965">
    <property type="entry name" value="PAS-like_dom_sf"/>
</dbReference>
<keyword evidence="8" id="KW-0902">Two-component regulatory system</keyword>
<dbReference type="InterPro" id="IPR003661">
    <property type="entry name" value="HisK_dim/P_dom"/>
</dbReference>
<sequence>MDTADKKSGPGGRRVSSIERILGRIDDLDSTNLAILVQRLARERALFEMLFNTIDEGIIVIDDAGTVEYANSAGMRMVGLRANETGTAVLWKLVPDLARSLNFLPGGEDTLAPNITRDAEVFYPEHRWLRLQFSRIPLPEKKTAPARFVVILRDITADKNSTEEMIESERVNSIFTLAASVAHEIGNPLNSMKIHLELIRRKLEKTTLPEKAAGTVKNSLGVCLEEISRLDEILKNFLGAIRPQKPALARTNLLEVVLDVLGVQKAELENRNIRCSMTQVSKELPVVLGDVSQLKQLVFNVTKNAMEAMQDGGSIAIETDCDDAFVFLRVKDTGCGISRDDISKIYEPFFTTKDNGHGLGMMIVMRIMREHGGQVGIDSEPGKGTTVTLQFPKPEARARMLPSAGKS</sequence>
<keyword evidence="3" id="KW-0597">Phosphoprotein</keyword>
<reference evidence="11" key="1">
    <citation type="submission" date="2020-10" db="EMBL/GenBank/DDBJ databases">
        <authorList>
            <person name="Gilroy R."/>
        </authorList>
    </citation>
    <scope>NUCLEOTIDE SEQUENCE</scope>
    <source>
        <strain evidence="11">10669</strain>
    </source>
</reference>
<name>A0A9D1T1V0_9BACT</name>
<dbReference type="PANTHER" id="PTHR43065">
    <property type="entry name" value="SENSOR HISTIDINE KINASE"/>
    <property type="match status" value="1"/>
</dbReference>
<dbReference type="NCBIfam" id="TIGR00229">
    <property type="entry name" value="sensory_box"/>
    <property type="match status" value="1"/>
</dbReference>
<gene>
    <name evidence="11" type="ORF">IAC75_05115</name>
</gene>
<evidence type="ECO:0000259" key="9">
    <source>
        <dbReference type="PROSITE" id="PS50109"/>
    </source>
</evidence>
<dbReference type="InterPro" id="IPR036097">
    <property type="entry name" value="HisK_dim/P_sf"/>
</dbReference>
<accession>A0A9D1T1V0</accession>
<keyword evidence="6" id="KW-0418">Kinase</keyword>
<dbReference type="SMART" id="SM00388">
    <property type="entry name" value="HisKA"/>
    <property type="match status" value="1"/>
</dbReference>
<dbReference type="Gene3D" id="1.10.287.130">
    <property type="match status" value="1"/>
</dbReference>
<evidence type="ECO:0000313" key="12">
    <source>
        <dbReference type="Proteomes" id="UP000886812"/>
    </source>
</evidence>
<reference evidence="11" key="2">
    <citation type="journal article" date="2021" name="PeerJ">
        <title>Extensive microbial diversity within the chicken gut microbiome revealed by metagenomics and culture.</title>
        <authorList>
            <person name="Gilroy R."/>
            <person name="Ravi A."/>
            <person name="Getino M."/>
            <person name="Pursley I."/>
            <person name="Horton D.L."/>
            <person name="Alikhan N.F."/>
            <person name="Baker D."/>
            <person name="Gharbi K."/>
            <person name="Hall N."/>
            <person name="Watson M."/>
            <person name="Adriaenssens E.M."/>
            <person name="Foster-Nyarko E."/>
            <person name="Jarju S."/>
            <person name="Secka A."/>
            <person name="Antonio M."/>
            <person name="Oren A."/>
            <person name="Chaudhuri R.R."/>
            <person name="La Ragione R."/>
            <person name="Hildebrand F."/>
            <person name="Pallen M.J."/>
        </authorList>
    </citation>
    <scope>NUCLEOTIDE SEQUENCE</scope>
    <source>
        <strain evidence="11">10669</strain>
    </source>
</reference>
<dbReference type="InterPro" id="IPR036890">
    <property type="entry name" value="HATPase_C_sf"/>
</dbReference>
<keyword evidence="4" id="KW-0808">Transferase</keyword>
<dbReference type="InterPro" id="IPR000014">
    <property type="entry name" value="PAS"/>
</dbReference>